<reference evidence="1" key="1">
    <citation type="submission" date="2021-01" db="EMBL/GenBank/DDBJ databases">
        <authorList>
            <person name="Corre E."/>
            <person name="Pelletier E."/>
            <person name="Niang G."/>
            <person name="Scheremetjew M."/>
            <person name="Finn R."/>
            <person name="Kale V."/>
            <person name="Holt S."/>
            <person name="Cochrane G."/>
            <person name="Meng A."/>
            <person name="Brown T."/>
            <person name="Cohen L."/>
        </authorList>
    </citation>
    <scope>NUCLEOTIDE SEQUENCE</scope>
    <source>
        <strain evidence="1">WS</strain>
    </source>
</reference>
<evidence type="ECO:0000313" key="1">
    <source>
        <dbReference type="EMBL" id="CAD9083316.1"/>
    </source>
</evidence>
<proteinExistence type="predicted"/>
<dbReference type="EMBL" id="HBGD01007938">
    <property type="protein sequence ID" value="CAD9083316.1"/>
    <property type="molecule type" value="Transcribed_RNA"/>
</dbReference>
<sequence>MTPFLNENQVFQLTRQQSASDETIIQQAQFYNRFPPEMASQMFLNIPSVYQEFEKHYQSTDLDNEYNHKLLLASFHASRKRKLDNLVILDTDEQEPLDFLKRYGYDSPQLKLFLNQNPPPGTPIPSFHQFQQTVYRNNHSFKNIAPPMPLTIRSHQQKIVSIGFCDLWDLLEVDLAPNEEEHKIEYFGFEANPFNVAKYLVVLEMLKKVSVPLDSVLQVWYSSGWSRETEDTFRKTCKDLLSLNSLDSRELQGSNVRKQLSAWSSAQSIPLSTSRVGWRCLHPSVCNVTRTVYNLKRVQDRMDYIKYVLTGEIDEHSEVGSLSMFSRETIPEESFFHSICTDRILREQTDSLRETTILQECRIYVLEKLSELRKRISNGTFSISLEYGIVAPDNDLLVRISQDIQPQLILWSNVPDYFAPEVFHEMARKMTPSRNTAHYTEHVFCTMNYLQRIYGIDPYEIFPISSRNVQFENVKARLQKQVNILACKIMEQNVSAEHVRNLFHFDGAAKHYNSWLQYFFKDQNCDFFSAVTLHTTLHIFFPKFPAGFHSRISCTKMC</sequence>
<accession>A0A7S1PIC2</accession>
<organism evidence="1">
    <name type="scientific">Percolomonas cosmopolitus</name>
    <dbReference type="NCBI Taxonomy" id="63605"/>
    <lineage>
        <taxon>Eukaryota</taxon>
        <taxon>Discoba</taxon>
        <taxon>Heterolobosea</taxon>
        <taxon>Tetramitia</taxon>
        <taxon>Eutetramitia</taxon>
        <taxon>Percolomonadidae</taxon>
        <taxon>Percolomonas</taxon>
    </lineage>
</organism>
<dbReference type="AlphaFoldDB" id="A0A7S1PIC2"/>
<protein>
    <submittedName>
        <fullName evidence="1">Uncharacterized protein</fullName>
    </submittedName>
</protein>
<gene>
    <name evidence="1" type="ORF">PCOS0759_LOCUS6558</name>
</gene>
<name>A0A7S1PIC2_9EUKA</name>